<dbReference type="Gene3D" id="3.30.420.10">
    <property type="entry name" value="Ribonuclease H-like superfamily/Ribonuclease H"/>
    <property type="match status" value="1"/>
</dbReference>
<dbReference type="Proteomes" id="UP000501076">
    <property type="component" value="Plasmid pFDU301A"/>
</dbReference>
<evidence type="ECO:0000313" key="9">
    <source>
        <dbReference type="EMBL" id="QJX79949.1"/>
    </source>
</evidence>
<dbReference type="AlphaFoldDB" id="A0A6M6E452"/>
<dbReference type="PROSITE" id="PS50879">
    <property type="entry name" value="RNASE_H_1"/>
    <property type="match status" value="1"/>
</dbReference>
<dbReference type="EC" id="3.1.26.4" evidence="3"/>
<gene>
    <name evidence="9" type="ORF">FDZ14_28005</name>
</gene>
<evidence type="ECO:0000256" key="2">
    <source>
        <dbReference type="ARBA" id="ARBA00005300"/>
    </source>
</evidence>
<dbReference type="InterPro" id="IPR037056">
    <property type="entry name" value="RNase_H1_N_sf"/>
</dbReference>
<dbReference type="InterPro" id="IPR050092">
    <property type="entry name" value="RNase_H"/>
</dbReference>
<evidence type="ECO:0000256" key="4">
    <source>
        <dbReference type="ARBA" id="ARBA00022722"/>
    </source>
</evidence>
<evidence type="ECO:0000256" key="5">
    <source>
        <dbReference type="ARBA" id="ARBA00022723"/>
    </source>
</evidence>
<proteinExistence type="inferred from homology"/>
<dbReference type="PANTHER" id="PTHR10642">
    <property type="entry name" value="RIBONUCLEASE H1"/>
    <property type="match status" value="1"/>
</dbReference>
<dbReference type="InterPro" id="IPR002156">
    <property type="entry name" value="RNaseH_domain"/>
</dbReference>
<keyword evidence="7" id="KW-0378">Hydrolase</keyword>
<evidence type="ECO:0000313" key="10">
    <source>
        <dbReference type="Proteomes" id="UP000501076"/>
    </source>
</evidence>
<dbReference type="InterPro" id="IPR036397">
    <property type="entry name" value="RNaseH_sf"/>
</dbReference>
<protein>
    <recommendedName>
        <fullName evidence="3">ribonuclease H</fullName>
        <ecNumber evidence="3">3.1.26.4</ecNumber>
    </recommendedName>
</protein>
<keyword evidence="6" id="KW-0255">Endonuclease</keyword>
<keyword evidence="5" id="KW-0479">Metal-binding</keyword>
<dbReference type="GO" id="GO:0003676">
    <property type="term" value="F:nucleic acid binding"/>
    <property type="evidence" value="ECO:0007669"/>
    <property type="project" value="InterPro"/>
</dbReference>
<evidence type="ECO:0000256" key="3">
    <source>
        <dbReference type="ARBA" id="ARBA00012180"/>
    </source>
</evidence>
<organism evidence="9 10">
    <name type="scientific">Priestia megaterium</name>
    <name type="common">Bacillus megaterium</name>
    <dbReference type="NCBI Taxonomy" id="1404"/>
    <lineage>
        <taxon>Bacteria</taxon>
        <taxon>Bacillati</taxon>
        <taxon>Bacillota</taxon>
        <taxon>Bacilli</taxon>
        <taxon>Bacillales</taxon>
        <taxon>Bacillaceae</taxon>
        <taxon>Priestia</taxon>
    </lineage>
</organism>
<dbReference type="InterPro" id="IPR009027">
    <property type="entry name" value="Ribosomal_bL9/RNase_H1_N"/>
</dbReference>
<geneLocation type="plasmid" evidence="10">
    <name>pfdu301a</name>
</geneLocation>
<sequence>MDNRPYYVVLMGREPNIYRSWEEVKKQTEGFWGASFKKVDTLQEAQRLFKSREKTSSLNEEIQTKNLSTGLSMLNIYVDGSFHPKHKVYSYGLAVISRGKVIHTEKGIGKNAEAANVLQSRAGELLGSMKAVAYGINNKHERILIYHDNLDIQYLIRGSKEPKNEFEREYVGFMNRLARRIKIDFTKVKAHKDNKYNNLVDGLAKEAMREAVKSLEVKQMKSKKKNKKTKLGNKNNGCLSVNEILRKEVNTCLDILKRNPEIVWGKKKARLMFIDRDLKNDVELTENDRAFVMRMSKIFQREAKKKNTSAKRVNKDQADALKKKLNKNYHLIIKNKGKLRWHCDFLLNMRDILLKGEIPTRHQEQIINEGLNKLKHMKK</sequence>
<dbReference type="SUPFAM" id="SSF55658">
    <property type="entry name" value="L9 N-domain-like"/>
    <property type="match status" value="1"/>
</dbReference>
<evidence type="ECO:0000256" key="1">
    <source>
        <dbReference type="ARBA" id="ARBA00000077"/>
    </source>
</evidence>
<dbReference type="GO" id="GO:0004523">
    <property type="term" value="F:RNA-DNA hybrid ribonuclease activity"/>
    <property type="evidence" value="ECO:0007669"/>
    <property type="project" value="UniProtKB-EC"/>
</dbReference>
<feature type="domain" description="RNase H type-1" evidence="8">
    <location>
        <begin position="70"/>
        <end position="209"/>
    </location>
</feature>
<dbReference type="GO" id="GO:0043137">
    <property type="term" value="P:DNA replication, removal of RNA primer"/>
    <property type="evidence" value="ECO:0007669"/>
    <property type="project" value="TreeGrafter"/>
</dbReference>
<dbReference type="SUPFAM" id="SSF53098">
    <property type="entry name" value="Ribonuclease H-like"/>
    <property type="match status" value="1"/>
</dbReference>
<dbReference type="Gene3D" id="3.40.970.10">
    <property type="entry name" value="Ribonuclease H1, N-terminal domain"/>
    <property type="match status" value="1"/>
</dbReference>
<evidence type="ECO:0000259" key="8">
    <source>
        <dbReference type="PROSITE" id="PS50879"/>
    </source>
</evidence>
<dbReference type="InterPro" id="IPR012337">
    <property type="entry name" value="RNaseH-like_sf"/>
</dbReference>
<reference evidence="9 10" key="1">
    <citation type="submission" date="2019-10" db="EMBL/GenBank/DDBJ databases">
        <title>Complete genome sequences for adaption low water activity.</title>
        <authorList>
            <person name="Zhao L."/>
            <person name="Zhong J."/>
        </authorList>
    </citation>
    <scope>NUCLEOTIDE SEQUENCE [LARGE SCALE GENOMIC DNA]</scope>
    <source>
        <strain evidence="9 10">FDU301</strain>
        <plasmid evidence="10">pfdu301a</plasmid>
    </source>
</reference>
<dbReference type="Pfam" id="PF00075">
    <property type="entry name" value="RNase_H"/>
    <property type="match status" value="1"/>
</dbReference>
<comment type="similarity">
    <text evidence="2">Belongs to the RNase H family.</text>
</comment>
<dbReference type="GO" id="GO:0046872">
    <property type="term" value="F:metal ion binding"/>
    <property type="evidence" value="ECO:0007669"/>
    <property type="project" value="UniProtKB-KW"/>
</dbReference>
<name>A0A6M6E452_PRIMG</name>
<dbReference type="Pfam" id="PF01693">
    <property type="entry name" value="Cauli_VI"/>
    <property type="match status" value="1"/>
</dbReference>
<evidence type="ECO:0000256" key="7">
    <source>
        <dbReference type="ARBA" id="ARBA00022801"/>
    </source>
</evidence>
<keyword evidence="4" id="KW-0540">Nuclease</keyword>
<dbReference type="PANTHER" id="PTHR10642:SF26">
    <property type="entry name" value="RIBONUCLEASE H1"/>
    <property type="match status" value="1"/>
</dbReference>
<comment type="catalytic activity">
    <reaction evidence="1">
        <text>Endonucleolytic cleavage to 5'-phosphomonoester.</text>
        <dbReference type="EC" id="3.1.26.4"/>
    </reaction>
</comment>
<accession>A0A6M6E452</accession>
<dbReference type="RefSeq" id="WP_171777931.1">
    <property type="nucleotide sequence ID" value="NZ_CP045273.1"/>
</dbReference>
<evidence type="ECO:0000256" key="6">
    <source>
        <dbReference type="ARBA" id="ARBA00022759"/>
    </source>
</evidence>
<dbReference type="EMBL" id="CP045273">
    <property type="protein sequence ID" value="QJX79949.1"/>
    <property type="molecule type" value="Genomic_DNA"/>
</dbReference>
<keyword evidence="9" id="KW-0614">Plasmid</keyword>
<dbReference type="InterPro" id="IPR011320">
    <property type="entry name" value="RNase_H1_N"/>
</dbReference>